<evidence type="ECO:0000256" key="7">
    <source>
        <dbReference type="ARBA" id="ARBA00038240"/>
    </source>
</evidence>
<dbReference type="GO" id="GO:0004413">
    <property type="term" value="F:homoserine kinase activity"/>
    <property type="evidence" value="ECO:0007669"/>
    <property type="project" value="UniProtKB-UniRule"/>
</dbReference>
<accession>A0A4Y8MJF8</accession>
<evidence type="ECO:0000256" key="3">
    <source>
        <dbReference type="ARBA" id="ARBA00022697"/>
    </source>
</evidence>
<dbReference type="HAMAP" id="MF_00301">
    <property type="entry name" value="Homoser_kinase_2"/>
    <property type="match status" value="1"/>
</dbReference>
<dbReference type="InterPro" id="IPR005280">
    <property type="entry name" value="Homoserine_kinase_II"/>
</dbReference>
<dbReference type="GO" id="GO:0009088">
    <property type="term" value="P:threonine biosynthetic process"/>
    <property type="evidence" value="ECO:0007669"/>
    <property type="project" value="UniProtKB-UniRule"/>
</dbReference>
<dbReference type="UniPathway" id="UPA00050">
    <property type="reaction ID" value="UER00064"/>
</dbReference>
<keyword evidence="5 8" id="KW-0418">Kinase</keyword>
<dbReference type="EMBL" id="SNVI01000005">
    <property type="protein sequence ID" value="TFE37577.1"/>
    <property type="molecule type" value="Genomic_DNA"/>
</dbReference>
<comment type="pathway">
    <text evidence="8">Amino-acid biosynthesis; L-threonine biosynthesis; L-threonine from L-aspartate: step 4/5.</text>
</comment>
<evidence type="ECO:0000313" key="11">
    <source>
        <dbReference type="EMBL" id="TFE37577.1"/>
    </source>
</evidence>
<evidence type="ECO:0000256" key="8">
    <source>
        <dbReference type="HAMAP-Rule" id="MF_00301"/>
    </source>
</evidence>
<dbReference type="GO" id="GO:0005524">
    <property type="term" value="F:ATP binding"/>
    <property type="evidence" value="ECO:0007669"/>
    <property type="project" value="UniProtKB-KW"/>
</dbReference>
<dbReference type="RefSeq" id="WP_134466103.1">
    <property type="nucleotide sequence ID" value="NZ_JBHMFL010000057.1"/>
</dbReference>
<evidence type="ECO:0000256" key="5">
    <source>
        <dbReference type="ARBA" id="ARBA00022777"/>
    </source>
</evidence>
<evidence type="ECO:0000256" key="9">
    <source>
        <dbReference type="NCBIfam" id="TIGR00938"/>
    </source>
</evidence>
<keyword evidence="6 8" id="KW-0067">ATP-binding</keyword>
<dbReference type="PANTHER" id="PTHR21064:SF6">
    <property type="entry name" value="AMINOGLYCOSIDE PHOSPHOTRANSFERASE DOMAIN-CONTAINING PROTEIN"/>
    <property type="match status" value="1"/>
</dbReference>
<comment type="catalytic activity">
    <reaction evidence="8">
        <text>L-homoserine + ATP = O-phospho-L-homoserine + ADP + H(+)</text>
        <dbReference type="Rhea" id="RHEA:13985"/>
        <dbReference type="ChEBI" id="CHEBI:15378"/>
        <dbReference type="ChEBI" id="CHEBI:30616"/>
        <dbReference type="ChEBI" id="CHEBI:57476"/>
        <dbReference type="ChEBI" id="CHEBI:57590"/>
        <dbReference type="ChEBI" id="CHEBI:456216"/>
        <dbReference type="EC" id="2.7.1.39"/>
    </reaction>
</comment>
<protein>
    <recommendedName>
        <fullName evidence="8 9">Homoserine kinase</fullName>
        <shortName evidence="8">HK</shortName>
        <shortName evidence="8">HSK</shortName>
        <ecNumber evidence="8 9">2.7.1.39</ecNumber>
    </recommendedName>
</protein>
<comment type="similarity">
    <text evidence="7 8">Belongs to the pseudomonas-type ThrB family.</text>
</comment>
<evidence type="ECO:0000259" key="10">
    <source>
        <dbReference type="Pfam" id="PF01636"/>
    </source>
</evidence>
<dbReference type="EC" id="2.7.1.39" evidence="8 9"/>
<dbReference type="NCBIfam" id="NF003558">
    <property type="entry name" value="PRK05231.1"/>
    <property type="match status" value="1"/>
</dbReference>
<evidence type="ECO:0000313" key="12">
    <source>
        <dbReference type="Proteomes" id="UP000297385"/>
    </source>
</evidence>
<dbReference type="InterPro" id="IPR011009">
    <property type="entry name" value="Kinase-like_dom_sf"/>
</dbReference>
<dbReference type="InterPro" id="IPR050249">
    <property type="entry name" value="Pseudomonas-type_ThrB"/>
</dbReference>
<dbReference type="CDD" id="cd05153">
    <property type="entry name" value="HomoserineK_II"/>
    <property type="match status" value="1"/>
</dbReference>
<dbReference type="GeneID" id="97303780"/>
<dbReference type="InterPro" id="IPR002575">
    <property type="entry name" value="Aminoglycoside_PTrfase"/>
</dbReference>
<dbReference type="SUPFAM" id="SSF56112">
    <property type="entry name" value="Protein kinase-like (PK-like)"/>
    <property type="match status" value="1"/>
</dbReference>
<dbReference type="Gene3D" id="3.30.200.20">
    <property type="entry name" value="Phosphorylase Kinase, domain 1"/>
    <property type="match status" value="1"/>
</dbReference>
<name>A0A4Y8MJF8_9BURK</name>
<keyword evidence="1 8" id="KW-0028">Amino-acid biosynthesis</keyword>
<organism evidence="11 12">
    <name type="scientific">Paraburkholderia dipogonis</name>
    <dbReference type="NCBI Taxonomy" id="1211383"/>
    <lineage>
        <taxon>Bacteria</taxon>
        <taxon>Pseudomonadati</taxon>
        <taxon>Pseudomonadota</taxon>
        <taxon>Betaproteobacteria</taxon>
        <taxon>Burkholderiales</taxon>
        <taxon>Burkholderiaceae</taxon>
        <taxon>Paraburkholderia</taxon>
    </lineage>
</organism>
<proteinExistence type="inferred from homology"/>
<evidence type="ECO:0000256" key="6">
    <source>
        <dbReference type="ARBA" id="ARBA00022840"/>
    </source>
</evidence>
<evidence type="ECO:0000256" key="2">
    <source>
        <dbReference type="ARBA" id="ARBA00022679"/>
    </source>
</evidence>
<evidence type="ECO:0000256" key="4">
    <source>
        <dbReference type="ARBA" id="ARBA00022741"/>
    </source>
</evidence>
<dbReference type="PANTHER" id="PTHR21064">
    <property type="entry name" value="AMINOGLYCOSIDE PHOSPHOTRANSFERASE DOMAIN-CONTAINING PROTEIN-RELATED"/>
    <property type="match status" value="1"/>
</dbReference>
<keyword evidence="4 8" id="KW-0547">Nucleotide-binding</keyword>
<evidence type="ECO:0000256" key="1">
    <source>
        <dbReference type="ARBA" id="ARBA00022605"/>
    </source>
</evidence>
<keyword evidence="3 8" id="KW-0791">Threonine biosynthesis</keyword>
<dbReference type="Proteomes" id="UP000297385">
    <property type="component" value="Unassembled WGS sequence"/>
</dbReference>
<feature type="domain" description="Aminoglycoside phosphotransferase" evidence="10">
    <location>
        <begin position="27"/>
        <end position="268"/>
    </location>
</feature>
<dbReference type="AlphaFoldDB" id="A0A4Y8MJF8"/>
<keyword evidence="2 8" id="KW-0808">Transferase</keyword>
<comment type="caution">
    <text evidence="11">The sequence shown here is derived from an EMBL/GenBank/DDBJ whole genome shotgun (WGS) entry which is preliminary data.</text>
</comment>
<reference evidence="11 12" key="1">
    <citation type="submission" date="2019-03" db="EMBL/GenBank/DDBJ databases">
        <title>Complete Genome Sequence of Paraburkholderia dipogonis ICMP 19430T, a Nitrogen-fixing Symbiont of the South African Invasive Legume Dipogon lignosus in New Zealand.</title>
        <authorList>
            <person name="De Meyer S.E."/>
        </authorList>
    </citation>
    <scope>NUCLEOTIDE SEQUENCE [LARGE SCALE GENOMIC DNA]</scope>
    <source>
        <strain evidence="11 12">ICMP 19430</strain>
    </source>
</reference>
<dbReference type="NCBIfam" id="TIGR00938">
    <property type="entry name" value="thrB_alt"/>
    <property type="match status" value="1"/>
</dbReference>
<dbReference type="Pfam" id="PF01636">
    <property type="entry name" value="APH"/>
    <property type="match status" value="1"/>
</dbReference>
<dbReference type="Gene3D" id="3.90.1200.10">
    <property type="match status" value="1"/>
</dbReference>
<gene>
    <name evidence="8" type="primary">thrB</name>
    <name evidence="11" type="ORF">E2553_39830</name>
</gene>
<sequence>MAVFTPVSEEDAAAFIAPLALGELTSLRGIPCGIENTNYFVTTNAGEFVLTLFERLSEAQLSFSLQLMLHLARKKISVPEPKADENGRMVFRLNGKAACVVTRLEGGHCQEPERHHCEQVGETLGCMHQAGSDFDMQHVNSRGYEWWFQAADRILPLLDGERRGVLIDELRFQEELTSDSSYRELPRGPVHGDLFRDNVMFSKAASQESLTGAEKLSGFFDFYFAGTDILIFDVAVCLNDWCIDRQTGALLPAMATALVEGYERARALTLPERCYLPAVLRAVALRFWLSRLVDLHFPRDSALLQAHDPEHFFRVLCHHRRSSLSDSEGSS</sequence>